<dbReference type="Proteomes" id="UP001163726">
    <property type="component" value="Plasmid pCadTS8_1"/>
</dbReference>
<keyword evidence="2" id="KW-0378">Hydrolase</keyword>
<dbReference type="CDD" id="cd16027">
    <property type="entry name" value="SGSH"/>
    <property type="match status" value="1"/>
</dbReference>
<sequence length="634" mass="72778">MGTGFFQKNTLFFIIILNLANTGCSQQQKLTKKQIETRPNILWLTFEDTSANELSIYGNTDVKNPNLETLAQDSLVFKYAYSNAPYCSPARSSLISGSYATTFGTDHHRAKIQSPTERIFFPALLQKAGYFTSNNTKRDYNTPLNNHELKQIWTEFDKNASYNSLQRKPNQPFFSVYNAGMTHMSRLTSFHLEQRRDFTLNGIPSQAHPGQYLPNLEAVKSDYQFHLEGVFDVDRWLKFFIDDLKQQGLYEDTIIFVYSDHGGSSPRGKGFIYNSGTHVPLIVRVPEKYQHLIQKTPSQLISEVVEFVDFAPSVLSLAGIKPPAQMQGKAFLGEYAQAPQQYAYTFRTNQETHFDPWRGVTDGRFNYFKTYLQRKPISLRNAFQWGMPSNMALDEFATKNPNSQYTQTYYQIKQTEYLFDLKNDPDETNNLANNPNYQQQLNKMRALVDDHIASSNDLGFIPVAMKNNQMYGNWFNPDFSYPDYIKLINKVSRATLKDLAYFEQYLQSTSPVARFWAANAIAELAAKNELKQIPTFLLAATQDQNSAVKMTVYEALVYLDQTEYLTNLLANLNNDHAISALETLAYIKPDVFDSRIDELMQQINNEKIRSILANLKLIPPTQVATQKYKNTKRD</sequence>
<evidence type="ECO:0000313" key="4">
    <source>
        <dbReference type="EMBL" id="WAJ71863.1"/>
    </source>
</evidence>
<accession>A0ABY7AQN7</accession>
<keyword evidence="5" id="KW-1185">Reference proteome</keyword>
<dbReference type="EMBL" id="CP109966">
    <property type="protein sequence ID" value="WAJ71863.1"/>
    <property type="molecule type" value="Genomic_DNA"/>
</dbReference>
<feature type="domain" description="Sulfatase N-terminal" evidence="3">
    <location>
        <begin position="39"/>
        <end position="320"/>
    </location>
</feature>
<evidence type="ECO:0000259" key="3">
    <source>
        <dbReference type="Pfam" id="PF00884"/>
    </source>
</evidence>
<dbReference type="SUPFAM" id="SSF48371">
    <property type="entry name" value="ARM repeat"/>
    <property type="match status" value="1"/>
</dbReference>
<evidence type="ECO:0000256" key="2">
    <source>
        <dbReference type="ARBA" id="ARBA00022801"/>
    </source>
</evidence>
<protein>
    <submittedName>
        <fullName evidence="4">Sulfatase</fullName>
    </submittedName>
</protein>
<comment type="similarity">
    <text evidence="1">Belongs to the sulfatase family.</text>
</comment>
<dbReference type="Gene3D" id="3.40.720.10">
    <property type="entry name" value="Alkaline Phosphatase, subunit A"/>
    <property type="match status" value="1"/>
</dbReference>
<dbReference type="InterPro" id="IPR011989">
    <property type="entry name" value="ARM-like"/>
</dbReference>
<evidence type="ECO:0000313" key="5">
    <source>
        <dbReference type="Proteomes" id="UP001163726"/>
    </source>
</evidence>
<dbReference type="PANTHER" id="PTHR42693">
    <property type="entry name" value="ARYLSULFATASE FAMILY MEMBER"/>
    <property type="match status" value="1"/>
</dbReference>
<dbReference type="PANTHER" id="PTHR42693:SF53">
    <property type="entry name" value="ENDO-4-O-SULFATASE"/>
    <property type="match status" value="1"/>
</dbReference>
<organism evidence="4 5">
    <name type="scientific">Catenovulum adriaticum</name>
    <dbReference type="NCBI Taxonomy" id="2984846"/>
    <lineage>
        <taxon>Bacteria</taxon>
        <taxon>Pseudomonadati</taxon>
        <taxon>Pseudomonadota</taxon>
        <taxon>Gammaproteobacteria</taxon>
        <taxon>Alteromonadales</taxon>
        <taxon>Alteromonadaceae</taxon>
        <taxon>Catenovulum</taxon>
    </lineage>
</organism>
<dbReference type="Pfam" id="PF00884">
    <property type="entry name" value="Sulfatase"/>
    <property type="match status" value="1"/>
</dbReference>
<proteinExistence type="inferred from homology"/>
<dbReference type="Gene3D" id="1.25.10.10">
    <property type="entry name" value="Leucine-rich Repeat Variant"/>
    <property type="match status" value="1"/>
</dbReference>
<dbReference type="InterPro" id="IPR000917">
    <property type="entry name" value="Sulfatase_N"/>
</dbReference>
<reference evidence="4" key="1">
    <citation type="submission" date="2022-10" db="EMBL/GenBank/DDBJ databases">
        <title>Catenovulum adriacola sp. nov. isolated in the Harbour of Susak.</title>
        <authorList>
            <person name="Schoch T."/>
            <person name="Reich S.J."/>
            <person name="Stoeferle S."/>
            <person name="Flaiz M."/>
            <person name="Kazda M."/>
            <person name="Riedel C.U."/>
            <person name="Duerre P."/>
        </authorList>
    </citation>
    <scope>NUCLEOTIDE SEQUENCE</scope>
    <source>
        <strain evidence="4">TS8</strain>
        <plasmid evidence="4">pCadTS8_1</plasmid>
    </source>
</reference>
<keyword evidence="4" id="KW-0614">Plasmid</keyword>
<dbReference type="InterPro" id="IPR017850">
    <property type="entry name" value="Alkaline_phosphatase_core_sf"/>
</dbReference>
<dbReference type="RefSeq" id="WP_268076585.1">
    <property type="nucleotide sequence ID" value="NZ_CP109966.1"/>
</dbReference>
<name>A0ABY7AQN7_9ALTE</name>
<geneLocation type="plasmid" evidence="4 5">
    <name>pCadTS8_1</name>
</geneLocation>
<dbReference type="SUPFAM" id="SSF53649">
    <property type="entry name" value="Alkaline phosphatase-like"/>
    <property type="match status" value="1"/>
</dbReference>
<dbReference type="InterPro" id="IPR016024">
    <property type="entry name" value="ARM-type_fold"/>
</dbReference>
<dbReference type="InterPro" id="IPR050738">
    <property type="entry name" value="Sulfatase"/>
</dbReference>
<gene>
    <name evidence="4" type="ORF">OLW01_14130</name>
</gene>
<evidence type="ECO:0000256" key="1">
    <source>
        <dbReference type="ARBA" id="ARBA00008779"/>
    </source>
</evidence>